<gene>
    <name evidence="3" type="ORF">GCM10010123_08550</name>
</gene>
<comment type="caution">
    <text evidence="3">The sequence shown here is derived from an EMBL/GenBank/DDBJ whole genome shotgun (WGS) entry which is preliminary data.</text>
</comment>
<feature type="domain" description="Glucose-6-phosphate dehydrogenase assembly protein OpcA C-terminal" evidence="2">
    <location>
        <begin position="165"/>
        <end position="295"/>
    </location>
</feature>
<dbReference type="AlphaFoldDB" id="A0A8J3B2K6"/>
<organism evidence="3 4">
    <name type="scientific">Pilimelia anulata</name>
    <dbReference type="NCBI Taxonomy" id="53371"/>
    <lineage>
        <taxon>Bacteria</taxon>
        <taxon>Bacillati</taxon>
        <taxon>Actinomycetota</taxon>
        <taxon>Actinomycetes</taxon>
        <taxon>Micromonosporales</taxon>
        <taxon>Micromonosporaceae</taxon>
        <taxon>Pilimelia</taxon>
    </lineage>
</organism>
<evidence type="ECO:0000259" key="2">
    <source>
        <dbReference type="Pfam" id="PF20171"/>
    </source>
</evidence>
<dbReference type="Pfam" id="PF10128">
    <property type="entry name" value="OpcA_G6PD_assem"/>
    <property type="match status" value="1"/>
</dbReference>
<proteinExistence type="predicted"/>
<keyword evidence="4" id="KW-1185">Reference proteome</keyword>
<dbReference type="EMBL" id="BMQB01000001">
    <property type="protein sequence ID" value="GGJ81031.1"/>
    <property type="molecule type" value="Genomic_DNA"/>
</dbReference>
<name>A0A8J3B2K6_9ACTN</name>
<evidence type="ECO:0000313" key="4">
    <source>
        <dbReference type="Proteomes" id="UP000649739"/>
    </source>
</evidence>
<evidence type="ECO:0000259" key="1">
    <source>
        <dbReference type="Pfam" id="PF10128"/>
    </source>
</evidence>
<dbReference type="InterPro" id="IPR046802">
    <property type="entry name" value="OpcA_G6PD_C"/>
</dbReference>
<dbReference type="Proteomes" id="UP000649739">
    <property type="component" value="Unassembled WGS sequence"/>
</dbReference>
<dbReference type="PANTHER" id="PTHR38658">
    <property type="entry name" value="OXPP CYCLE PROTEIN OPCA-RELATED"/>
    <property type="match status" value="1"/>
</dbReference>
<feature type="domain" description="Glucose-6-phosphate dehydrogenase assembly protein OpcA N-terminal" evidence="1">
    <location>
        <begin position="50"/>
        <end position="160"/>
    </location>
</feature>
<dbReference type="InterPro" id="IPR004555">
    <property type="entry name" value="G6PDH_assembly_OpcA"/>
</dbReference>
<dbReference type="Pfam" id="PF20171">
    <property type="entry name" value="OpcA_G6PD_C"/>
    <property type="match status" value="1"/>
</dbReference>
<reference evidence="3" key="2">
    <citation type="submission" date="2020-09" db="EMBL/GenBank/DDBJ databases">
        <authorList>
            <person name="Sun Q."/>
            <person name="Ohkuma M."/>
        </authorList>
    </citation>
    <scope>NUCLEOTIDE SEQUENCE</scope>
    <source>
        <strain evidence="3">JCM 3090</strain>
    </source>
</reference>
<dbReference type="RefSeq" id="WP_189168645.1">
    <property type="nucleotide sequence ID" value="NZ_BMQB01000001.1"/>
</dbReference>
<protein>
    <submittedName>
        <fullName evidence="3">Glucose-6-phosphate dehydrogenase assembly protein OpcA</fullName>
    </submittedName>
</protein>
<evidence type="ECO:0000313" key="3">
    <source>
        <dbReference type="EMBL" id="GGJ81031.1"/>
    </source>
</evidence>
<dbReference type="InterPro" id="IPR046801">
    <property type="entry name" value="OpcA_G6PD_N"/>
</dbReference>
<sequence length="328" mass="34765">MISLWDTSGARVVTALAAERRSAGGVASGMALSLIVVVDEAQVHEAEAAATIAAAAHPCRLLMVVRSDIERPTSRLDAEIVVGGRLGPCEAIVMRMYGRLALHAESVVMPLLVPDVPVVTWWHREAPEQIATDFLGVVADRRITDAAQASDPTAALRQRAADYAPGDTDLIWTRITPWRTLVAGALDARPATVIGARIVAPMADPTAAVMSGWLGARLGVTPTLEPAADAPRMRTVALTCANGDELVLTRDGDRAVFSRTGQADQHLPLTRRPLGEELAEELRRLDADQVYADALGALSGITGLDDRAGHRVHVWRDPVALSASAVGA</sequence>
<accession>A0A8J3B2K6</accession>
<reference evidence="3" key="1">
    <citation type="journal article" date="2014" name="Int. J. Syst. Evol. Microbiol.">
        <title>Complete genome sequence of Corynebacterium casei LMG S-19264T (=DSM 44701T), isolated from a smear-ripened cheese.</title>
        <authorList>
            <consortium name="US DOE Joint Genome Institute (JGI-PGF)"/>
            <person name="Walter F."/>
            <person name="Albersmeier A."/>
            <person name="Kalinowski J."/>
            <person name="Ruckert C."/>
        </authorList>
    </citation>
    <scope>NUCLEOTIDE SEQUENCE</scope>
    <source>
        <strain evidence="3">JCM 3090</strain>
    </source>
</reference>
<dbReference type="PANTHER" id="PTHR38658:SF1">
    <property type="entry name" value="OXPP CYCLE PROTEIN OPCA-RELATED"/>
    <property type="match status" value="1"/>
</dbReference>